<protein>
    <submittedName>
        <fullName evidence="2">Uncharacterized protein</fullName>
    </submittedName>
</protein>
<proteinExistence type="predicted"/>
<comment type="caution">
    <text evidence="2">The sequence shown here is derived from an EMBL/GenBank/DDBJ whole genome shotgun (WGS) entry which is preliminary data.</text>
</comment>
<evidence type="ECO:0000313" key="3">
    <source>
        <dbReference type="Proteomes" id="UP000053681"/>
    </source>
</evidence>
<gene>
    <name evidence="2" type="ORF">AS180_05190</name>
</gene>
<feature type="transmembrane region" description="Helical" evidence="1">
    <location>
        <begin position="64"/>
        <end position="80"/>
    </location>
</feature>
<feature type="transmembrane region" description="Helical" evidence="1">
    <location>
        <begin position="35"/>
        <end position="52"/>
    </location>
</feature>
<organism evidence="2 3">
    <name type="scientific">Priestia veravalensis</name>
    <dbReference type="NCBI Taxonomy" id="1414648"/>
    <lineage>
        <taxon>Bacteria</taxon>
        <taxon>Bacillati</taxon>
        <taxon>Bacillota</taxon>
        <taxon>Bacilli</taxon>
        <taxon>Bacillales</taxon>
        <taxon>Bacillaceae</taxon>
        <taxon>Priestia</taxon>
    </lineage>
</organism>
<keyword evidence="1" id="KW-0472">Membrane</keyword>
<accession>A0A0V8JQG2</accession>
<name>A0A0V8JQG2_9BACI</name>
<evidence type="ECO:0000256" key="1">
    <source>
        <dbReference type="SAM" id="Phobius"/>
    </source>
</evidence>
<keyword evidence="1" id="KW-1133">Transmembrane helix</keyword>
<sequence length="81" mass="9462">MKSKKIVNEKVITEISLYFLLILMILGWYFDSAFLYEICTIVVFISCILHGIYDCLIADKLKRGIITLAITLFFIIIFMFI</sequence>
<reference evidence="2 3" key="1">
    <citation type="submission" date="2015-11" db="EMBL/GenBank/DDBJ databases">
        <title>Bacillus caseinolyticus sp nov.</title>
        <authorList>
            <person name="Dastager S.G."/>
            <person name="Mawlankar R."/>
        </authorList>
    </citation>
    <scope>NUCLEOTIDE SEQUENCE [LARGE SCALE GENOMIC DNA]</scope>
    <source>
        <strain evidence="2 3">SGD-V-76</strain>
    </source>
</reference>
<dbReference type="Proteomes" id="UP000053681">
    <property type="component" value="Unassembled WGS sequence"/>
</dbReference>
<evidence type="ECO:0000313" key="2">
    <source>
        <dbReference type="EMBL" id="KSU88896.1"/>
    </source>
</evidence>
<feature type="transmembrane region" description="Helical" evidence="1">
    <location>
        <begin position="12"/>
        <end position="29"/>
    </location>
</feature>
<dbReference type="AlphaFoldDB" id="A0A0V8JQG2"/>
<dbReference type="EMBL" id="LNQP01000013">
    <property type="protein sequence ID" value="KSU88896.1"/>
    <property type="molecule type" value="Genomic_DNA"/>
</dbReference>
<keyword evidence="1" id="KW-0812">Transmembrane</keyword>
<keyword evidence="3" id="KW-1185">Reference proteome</keyword>